<dbReference type="GO" id="GO:0005524">
    <property type="term" value="F:ATP binding"/>
    <property type="evidence" value="ECO:0007669"/>
    <property type="project" value="InterPro"/>
</dbReference>
<dbReference type="InterPro" id="IPR011704">
    <property type="entry name" value="ATPase_dyneun-rel_AAA"/>
</dbReference>
<protein>
    <recommendedName>
        <fullName evidence="1">ATPase dynein-related AAA domain-containing protein</fullName>
    </recommendedName>
</protein>
<evidence type="ECO:0000313" key="2">
    <source>
        <dbReference type="EMBL" id="EIC02289.1"/>
    </source>
</evidence>
<dbReference type="SUPFAM" id="SSF52540">
    <property type="entry name" value="P-loop containing nucleoside triphosphate hydrolases"/>
    <property type="match status" value="1"/>
</dbReference>
<reference evidence="2 3" key="1">
    <citation type="submission" date="2011-09" db="EMBL/GenBank/DDBJ databases">
        <title>The draft genome of Treponema saccharophilum DSM 2985.</title>
        <authorList>
            <consortium name="US DOE Joint Genome Institute (JGI-PGF)"/>
            <person name="Lucas S."/>
            <person name="Copeland A."/>
            <person name="Lapidus A."/>
            <person name="Glavina del Rio T."/>
            <person name="Dalin E."/>
            <person name="Tice H."/>
            <person name="Bruce D."/>
            <person name="Goodwin L."/>
            <person name="Pitluck S."/>
            <person name="Peters L."/>
            <person name="Kyrpides N."/>
            <person name="Mavromatis K."/>
            <person name="Ivanova N."/>
            <person name="Markowitz V."/>
            <person name="Cheng J.-F."/>
            <person name="Hugenholtz P."/>
            <person name="Woyke T."/>
            <person name="Wu D."/>
            <person name="Gronow S."/>
            <person name="Wellnitz S."/>
            <person name="Brambilla E."/>
            <person name="Klenk H.-P."/>
            <person name="Eisen J.A."/>
        </authorList>
    </citation>
    <scope>NUCLEOTIDE SEQUENCE [LARGE SCALE GENOMIC DNA]</scope>
    <source>
        <strain evidence="2 3">DSM 2985</strain>
    </source>
</reference>
<evidence type="ECO:0000259" key="1">
    <source>
        <dbReference type="Pfam" id="PF07728"/>
    </source>
</evidence>
<dbReference type="PATRIC" id="fig|907348.3.peg.1013"/>
<dbReference type="PANTHER" id="PTHR37291:SF1">
    <property type="entry name" value="TYPE IV METHYL-DIRECTED RESTRICTION ENZYME ECOKMCRB SUBUNIT"/>
    <property type="match status" value="1"/>
</dbReference>
<dbReference type="STRING" id="907348.TresaDRAFT_1553"/>
<dbReference type="RefSeq" id="WP_002703419.1">
    <property type="nucleotide sequence ID" value="NZ_AGRW01000041.1"/>
</dbReference>
<keyword evidence="3" id="KW-1185">Reference proteome</keyword>
<dbReference type="AlphaFoldDB" id="H7EJC8"/>
<dbReference type="Proteomes" id="UP000003571">
    <property type="component" value="Unassembled WGS sequence"/>
</dbReference>
<accession>H7EJC8</accession>
<dbReference type="PANTHER" id="PTHR37291">
    <property type="entry name" value="5-METHYLCYTOSINE-SPECIFIC RESTRICTION ENZYME B"/>
    <property type="match status" value="1"/>
</dbReference>
<feature type="domain" description="ATPase dynein-related AAA" evidence="1">
    <location>
        <begin position="184"/>
        <end position="285"/>
    </location>
</feature>
<organism evidence="2 3">
    <name type="scientific">Treponema saccharophilum DSM 2985</name>
    <dbReference type="NCBI Taxonomy" id="907348"/>
    <lineage>
        <taxon>Bacteria</taxon>
        <taxon>Pseudomonadati</taxon>
        <taxon>Spirochaetota</taxon>
        <taxon>Spirochaetia</taxon>
        <taxon>Spirochaetales</taxon>
        <taxon>Treponemataceae</taxon>
        <taxon>Treponema</taxon>
    </lineage>
</organism>
<dbReference type="InterPro" id="IPR052934">
    <property type="entry name" value="Methyl-DNA_Rec/Restrict_Enz"/>
</dbReference>
<dbReference type="Gene3D" id="3.40.50.300">
    <property type="entry name" value="P-loop containing nucleotide triphosphate hydrolases"/>
    <property type="match status" value="1"/>
</dbReference>
<dbReference type="GO" id="GO:0016887">
    <property type="term" value="F:ATP hydrolysis activity"/>
    <property type="evidence" value="ECO:0007669"/>
    <property type="project" value="InterPro"/>
</dbReference>
<evidence type="ECO:0000313" key="3">
    <source>
        <dbReference type="Proteomes" id="UP000003571"/>
    </source>
</evidence>
<dbReference type="Pfam" id="PF07728">
    <property type="entry name" value="AAA_5"/>
    <property type="match status" value="1"/>
</dbReference>
<proteinExistence type="predicted"/>
<dbReference type="eggNOG" id="COG1401">
    <property type="taxonomic scope" value="Bacteria"/>
</dbReference>
<name>H7EJC8_9SPIR</name>
<dbReference type="InterPro" id="IPR027417">
    <property type="entry name" value="P-loop_NTPase"/>
</dbReference>
<gene>
    <name evidence="2" type="ORF">TresaDRAFT_1553</name>
</gene>
<comment type="caution">
    <text evidence="2">The sequence shown here is derived from an EMBL/GenBank/DDBJ whole genome shotgun (WGS) entry which is preliminary data.</text>
</comment>
<dbReference type="EMBL" id="AGRW01000041">
    <property type="protein sequence ID" value="EIC02289.1"/>
    <property type="molecule type" value="Genomic_DNA"/>
</dbReference>
<sequence>MEKIEWHIKNQNAKYKFSENLSKESSINISKEIFDFLGAKQNNDIIVVILRKNDFLLAFSKLISSLPLYYYRNGSQKAEFNSNFFESNYSEIVEHFGDNERIQYQVRLRINDESTTRYYLYRMDGAKNFILRDFLIGENSILNFIKNDNSEIIIEPVIKITNKDDSLENSPSNKDYISPPTQTIFYGVPGSGKSHKIDEETKDLPEDQKMRVVFHPEYTNADFVGQILPNNTDGTISYKFKPGPFTKILRRAYLNPSKKYYLIIEEINRGNAAAIFGDVFQLLDRITDGKPETTGGYSYGNGWSRYSIENDFMNWYIRENLYADTNHKLQNEDDGIATKSADESQKAIEIGELHFSALTGIRLPPNLSLFATMNTSDQNVFTLDNAFQRRWDMKLVENKFEGEDADAQRNAKIGGTEVTWENFQTFINKKISESSSSVGMSSMEDKRLGCWFVKETDGKISKEKFAEKVLKYLWDDAFKFNHDDIFNIQENAYFESIVEKFKGKENESCDWSIFKDTSFVQSANEQ</sequence>